<proteinExistence type="predicted"/>
<dbReference type="InterPro" id="IPR038770">
    <property type="entry name" value="Na+/solute_symporter_sf"/>
</dbReference>
<organism evidence="1 2">
    <name type="scientific">Mycoavidus cysteinexigens</name>
    <dbReference type="NCBI Taxonomy" id="1553431"/>
    <lineage>
        <taxon>Bacteria</taxon>
        <taxon>Pseudomonadati</taxon>
        <taxon>Pseudomonadota</taxon>
        <taxon>Betaproteobacteria</taxon>
        <taxon>Burkholderiales</taxon>
        <taxon>Burkholderiaceae</taxon>
        <taxon>Mycoavidus</taxon>
    </lineage>
</organism>
<dbReference type="Pfam" id="PF13593">
    <property type="entry name" value="SBF_like"/>
    <property type="match status" value="1"/>
</dbReference>
<protein>
    <submittedName>
        <fullName evidence="1">Na+-dependent transporter</fullName>
    </submittedName>
</protein>
<dbReference type="Proteomes" id="UP000282597">
    <property type="component" value="Chromosome"/>
</dbReference>
<dbReference type="RefSeq" id="WP_232034123.1">
    <property type="nucleotide sequence ID" value="NZ_AP018150.1"/>
</dbReference>
<dbReference type="KEGG" id="mcys:MCB1EB_0046"/>
<dbReference type="Gene3D" id="1.20.1530.20">
    <property type="match status" value="1"/>
</dbReference>
<dbReference type="GO" id="GO:0005886">
    <property type="term" value="C:plasma membrane"/>
    <property type="evidence" value="ECO:0007669"/>
    <property type="project" value="TreeGrafter"/>
</dbReference>
<keyword evidence="2" id="KW-1185">Reference proteome</keyword>
<dbReference type="PANTHER" id="PTHR18640">
    <property type="entry name" value="SOLUTE CARRIER FAMILY 10 MEMBER 7"/>
    <property type="match status" value="1"/>
</dbReference>
<dbReference type="PIRSF" id="PIRSF026166">
    <property type="entry name" value="UCP026166"/>
    <property type="match status" value="1"/>
</dbReference>
<accession>A0A2Z6ES29</accession>
<dbReference type="PANTHER" id="PTHR18640:SF5">
    <property type="entry name" value="SODIUM_BILE ACID COTRANSPORTER 7"/>
    <property type="match status" value="1"/>
</dbReference>
<name>A0A2Z6ES29_9BURK</name>
<evidence type="ECO:0000313" key="1">
    <source>
        <dbReference type="EMBL" id="BBE08207.1"/>
    </source>
</evidence>
<gene>
    <name evidence="1" type="ORF">MCB1EB_0046</name>
</gene>
<dbReference type="EMBL" id="AP018150">
    <property type="protein sequence ID" value="BBE08207.1"/>
    <property type="molecule type" value="Genomic_DNA"/>
</dbReference>
<dbReference type="AlphaFoldDB" id="A0A2Z6ES29"/>
<reference evidence="1 2" key="1">
    <citation type="journal article" date="2018" name="Microbes Environ.">
        <title>Comparative Genomic Insights into Endofungal Lifestyles of Two Bacterial Endosymbionts, Mycoavidus cysteinexigens and Burkholderia rhizoxinica.</title>
        <authorList>
            <person name="Sharmin D."/>
            <person name="Guo Y."/>
            <person name="Nishizawa T."/>
            <person name="Ohshima S."/>
            <person name="Sato Y."/>
            <person name="Takashima Y."/>
            <person name="Narisawa K."/>
            <person name="Ohta H."/>
        </authorList>
    </citation>
    <scope>NUCLEOTIDE SEQUENCE [LARGE SCALE GENOMIC DNA]</scope>
    <source>
        <strain evidence="1 2">B1-EB</strain>
    </source>
</reference>
<evidence type="ECO:0000313" key="2">
    <source>
        <dbReference type="Proteomes" id="UP000282597"/>
    </source>
</evidence>
<dbReference type="InterPro" id="IPR016833">
    <property type="entry name" value="Put_Na-Bile_cotransptr"/>
</dbReference>
<sequence>MRAKFLPDTLTLSILSAVILANLLPCQGQAAVAFSWAANGAISLLFFMHGAKLPRATLIAGAMHWRLHLLIFGCTFAVFPLLGLTLKPILSLLVTPILYTGILFLCILPSTIQASITFTAVAKGNVAAAICSAPASNLLGILITPLFASLIFSQHGVDHALWLSAVKQIAFLLLVPFIIGQMTRRWLAASFERHARPLKWLEQCVIPLVAYTAFSEAVVQGLWSQVAPRSLLGLIIVNGVLLMLGLIVTGYLSKLAGFSQADRITILFCGSQRSLGSGVAIAQIVFAGYTVGVAILPLMLFHPMQLIVGSLLAQYYRARATPYKLASLSSRD</sequence>